<proteinExistence type="predicted"/>
<dbReference type="Pfam" id="PF02563">
    <property type="entry name" value="Poly_export"/>
    <property type="match status" value="1"/>
</dbReference>
<dbReference type="Pfam" id="PF10531">
    <property type="entry name" value="SLBB"/>
    <property type="match status" value="1"/>
</dbReference>
<evidence type="ECO:0000259" key="3">
    <source>
        <dbReference type="Pfam" id="PF10531"/>
    </source>
</evidence>
<feature type="domain" description="AprE-like long alpha-helical hairpin" evidence="4">
    <location>
        <begin position="159"/>
        <end position="340"/>
    </location>
</feature>
<dbReference type="AlphaFoldDB" id="A0A0P1G824"/>
<gene>
    <name evidence="5" type="primary">kpsD_1</name>
    <name evidence="5" type="ORF">TRM7557_01598</name>
</gene>
<accession>A0A0P1G824</accession>
<feature type="domain" description="Soluble ligand binding" evidence="3">
    <location>
        <begin position="114"/>
        <end position="147"/>
    </location>
</feature>
<feature type="domain" description="Polysaccharide export protein N-terminal" evidence="2">
    <location>
        <begin position="33"/>
        <end position="103"/>
    </location>
</feature>
<dbReference type="InterPro" id="IPR019554">
    <property type="entry name" value="Soluble_ligand-bd"/>
</dbReference>
<dbReference type="OrthoDB" id="197007at2"/>
<evidence type="ECO:0000259" key="2">
    <source>
        <dbReference type="Pfam" id="PF02563"/>
    </source>
</evidence>
<dbReference type="InterPro" id="IPR058781">
    <property type="entry name" value="HH_AprE-like"/>
</dbReference>
<keyword evidence="1" id="KW-0732">Signal</keyword>
<dbReference type="STRING" id="928856.SAMN04488049_10749"/>
<dbReference type="InterPro" id="IPR003715">
    <property type="entry name" value="Poly_export_N"/>
</dbReference>
<reference evidence="5 6" key="1">
    <citation type="submission" date="2015-09" db="EMBL/GenBank/DDBJ databases">
        <authorList>
            <consortium name="Swine Surveillance"/>
        </authorList>
    </citation>
    <scope>NUCLEOTIDE SEQUENCE [LARGE SCALE GENOMIC DNA]</scope>
    <source>
        <strain evidence="5 6">CECT 7557</strain>
    </source>
</reference>
<dbReference type="Pfam" id="PF25994">
    <property type="entry name" value="HH_AprE"/>
    <property type="match status" value="1"/>
</dbReference>
<dbReference type="PANTHER" id="PTHR33619:SF3">
    <property type="entry name" value="POLYSACCHARIDE EXPORT PROTEIN GFCE-RELATED"/>
    <property type="match status" value="1"/>
</dbReference>
<evidence type="ECO:0000313" key="6">
    <source>
        <dbReference type="Proteomes" id="UP000052022"/>
    </source>
</evidence>
<dbReference type="Gene3D" id="3.30.1950.10">
    <property type="entry name" value="wza like domain"/>
    <property type="match status" value="1"/>
</dbReference>
<keyword evidence="6" id="KW-1185">Reference proteome</keyword>
<evidence type="ECO:0000313" key="5">
    <source>
        <dbReference type="EMBL" id="CUH77813.1"/>
    </source>
</evidence>
<dbReference type="EMBL" id="CYSD01000021">
    <property type="protein sequence ID" value="CUH77813.1"/>
    <property type="molecule type" value="Genomic_DNA"/>
</dbReference>
<dbReference type="RefSeq" id="WP_074941989.1">
    <property type="nucleotide sequence ID" value="NZ_CYSD01000021.1"/>
</dbReference>
<dbReference type="Proteomes" id="UP000052022">
    <property type="component" value="Unassembled WGS sequence"/>
</dbReference>
<dbReference type="GO" id="GO:0015159">
    <property type="term" value="F:polysaccharide transmembrane transporter activity"/>
    <property type="evidence" value="ECO:0007669"/>
    <property type="project" value="InterPro"/>
</dbReference>
<organism evidence="5 6">
    <name type="scientific">Tritonibacter multivorans</name>
    <dbReference type="NCBI Taxonomy" id="928856"/>
    <lineage>
        <taxon>Bacteria</taxon>
        <taxon>Pseudomonadati</taxon>
        <taxon>Pseudomonadota</taxon>
        <taxon>Alphaproteobacteria</taxon>
        <taxon>Rhodobacterales</taxon>
        <taxon>Paracoccaceae</taxon>
        <taxon>Tritonibacter</taxon>
    </lineage>
</organism>
<evidence type="ECO:0000256" key="1">
    <source>
        <dbReference type="ARBA" id="ARBA00022729"/>
    </source>
</evidence>
<name>A0A0P1G824_9RHOB</name>
<sequence>MERMTYAGKRWAVVRWLLGSLVAVFWLSSAQVAVAEDYIIGVGDKLSISIFGREDFSNAVEVRGDGTIRLHHFGRVAVTGKTLAEIEDTIAERAANQFEDNVSVVAGIAEYRPIFVMGNVQAPGSYKFAPGMTVIKAIALAGGYERAQAAAGTSERAIVDAQRRALDARIRLEYAEDEQKSIVAELARLAGESAASDASENPDQVAVYSTGRAILEETIEGYRRRSALAEAETGFYAQRREILSRQLSVIEQQLEDVSGLVTQGLTRRDRLIDLQVDLDNYRSDELETLAFAAKAEQTGANAESEIGVARSRYHRDLLRDKIEIDQRVALLRSDLNAAMDFLRSAAPTSALVVEAEITTTFEIYRNGQSGAAELVELTSLMQPDDVLVVTFGGVSAGN</sequence>
<protein>
    <submittedName>
        <fullName evidence="5">Polysialic acid transport protein KpsD</fullName>
    </submittedName>
</protein>
<dbReference type="PANTHER" id="PTHR33619">
    <property type="entry name" value="POLYSACCHARIDE EXPORT PROTEIN GFCE-RELATED"/>
    <property type="match status" value="1"/>
</dbReference>
<evidence type="ECO:0000259" key="4">
    <source>
        <dbReference type="Pfam" id="PF25994"/>
    </source>
</evidence>
<dbReference type="InterPro" id="IPR049712">
    <property type="entry name" value="Poly_export"/>
</dbReference>